<feature type="repeat" description="WD" evidence="1">
    <location>
        <begin position="160"/>
        <end position="198"/>
    </location>
</feature>
<gene>
    <name evidence="2" type="ORF">ILUMI_22561</name>
</gene>
<name>A0A8K0CDM1_IGNLU</name>
<accession>A0A8K0CDM1</accession>
<dbReference type="GO" id="GO:0036064">
    <property type="term" value="C:ciliary basal body"/>
    <property type="evidence" value="ECO:0007669"/>
    <property type="project" value="TreeGrafter"/>
</dbReference>
<dbReference type="GO" id="GO:0000278">
    <property type="term" value="P:mitotic cell cycle"/>
    <property type="evidence" value="ECO:0007669"/>
    <property type="project" value="TreeGrafter"/>
</dbReference>
<organism evidence="2 3">
    <name type="scientific">Ignelater luminosus</name>
    <name type="common">Cucubano</name>
    <name type="synonym">Pyrophorus luminosus</name>
    <dbReference type="NCBI Taxonomy" id="2038154"/>
    <lineage>
        <taxon>Eukaryota</taxon>
        <taxon>Metazoa</taxon>
        <taxon>Ecdysozoa</taxon>
        <taxon>Arthropoda</taxon>
        <taxon>Hexapoda</taxon>
        <taxon>Insecta</taxon>
        <taxon>Pterygota</taxon>
        <taxon>Neoptera</taxon>
        <taxon>Endopterygota</taxon>
        <taxon>Coleoptera</taxon>
        <taxon>Polyphaga</taxon>
        <taxon>Elateriformia</taxon>
        <taxon>Elateroidea</taxon>
        <taxon>Elateridae</taxon>
        <taxon>Agrypninae</taxon>
        <taxon>Pyrophorini</taxon>
        <taxon>Ignelater</taxon>
    </lineage>
</organism>
<keyword evidence="1" id="KW-0853">WD repeat</keyword>
<dbReference type="SUPFAM" id="SSF50978">
    <property type="entry name" value="WD40 repeat-like"/>
    <property type="match status" value="1"/>
</dbReference>
<dbReference type="InterPro" id="IPR001680">
    <property type="entry name" value="WD40_rpt"/>
</dbReference>
<evidence type="ECO:0000313" key="3">
    <source>
        <dbReference type="Proteomes" id="UP000801492"/>
    </source>
</evidence>
<dbReference type="OrthoDB" id="1602884at2759"/>
<evidence type="ECO:0000313" key="2">
    <source>
        <dbReference type="EMBL" id="KAF2883611.1"/>
    </source>
</evidence>
<dbReference type="GO" id="GO:0007020">
    <property type="term" value="P:microtubule nucleation"/>
    <property type="evidence" value="ECO:0007669"/>
    <property type="project" value="TreeGrafter"/>
</dbReference>
<sequence>MSIIASASNDLKFHQWPDGLIQQTYVPAKYDEGHIKSISWGKDGSWIVLVPHSGPAEIISIRDNVKLLQTIEEVQYPTCATFQNGTKKNIAVGTLSGQVLVYDIKSRNIKKRFPRAYSMINQLQYNAKDSHLAAACTNGEIIVYNSMTSNLSSSYKIPRSSSVSSISFHRTKRNLLGAGSDEGVVAIWDINTNSPLLDMQAHHAPTTTLTFSPLRADMLVTGGLDRRFTFYDILAKKCILEVEVRSSITALDFSYCGTYLGLGSQAGGIVLYDTRNLSKPISAFPAHEGKRIRHLLFQKVLMPKDEQDNSTLDITAAASAHNNQQEEVCNNQSIDTLSIAVCEDTVSVGDTCEDDKKVPEEAQDSFLLALGWDNSSMAESEMNKESTVGLGITEGVKKWMDASKRSLIQQTSTQQVPEQKSSSHTPFLLSVKQLTSKHLHDNLHNTDISPIVAPTQEVPSRKSVSLHNNITINSTPVQNSQLNNQMNFSPGELKKMLREVIKEEFESQLEVYKNEVRAEFAETLGHMRRHFLDLQMSIVKEFVNMETTLEKMNNVTVKEFVCDDFLLSQNSKLLKELDTLKEQMVEKDPCRRKF</sequence>
<dbReference type="InterPro" id="IPR036322">
    <property type="entry name" value="WD40_repeat_dom_sf"/>
</dbReference>
<dbReference type="SMART" id="SM00320">
    <property type="entry name" value="WD40"/>
    <property type="match status" value="5"/>
</dbReference>
<dbReference type="PANTHER" id="PTHR44414:SF1">
    <property type="entry name" value="PROTEIN NEDD1"/>
    <property type="match status" value="1"/>
</dbReference>
<dbReference type="Pfam" id="PF00400">
    <property type="entry name" value="WD40"/>
    <property type="match status" value="1"/>
</dbReference>
<dbReference type="Gene3D" id="2.130.10.10">
    <property type="entry name" value="YVTN repeat-like/Quinoprotein amine dehydrogenase"/>
    <property type="match status" value="2"/>
</dbReference>
<dbReference type="EMBL" id="VTPC01090345">
    <property type="protein sequence ID" value="KAF2883611.1"/>
    <property type="molecule type" value="Genomic_DNA"/>
</dbReference>
<dbReference type="GO" id="GO:0043015">
    <property type="term" value="F:gamma-tubulin binding"/>
    <property type="evidence" value="ECO:0007669"/>
    <property type="project" value="TreeGrafter"/>
</dbReference>
<evidence type="ECO:0000256" key="1">
    <source>
        <dbReference type="PROSITE-ProRule" id="PRU00221"/>
    </source>
</evidence>
<protein>
    <recommendedName>
        <fullName evidence="4">Protein NEDD1</fullName>
    </recommendedName>
</protein>
<dbReference type="GO" id="GO:0005814">
    <property type="term" value="C:centriole"/>
    <property type="evidence" value="ECO:0007669"/>
    <property type="project" value="TreeGrafter"/>
</dbReference>
<proteinExistence type="predicted"/>
<comment type="caution">
    <text evidence="2">The sequence shown here is derived from an EMBL/GenBank/DDBJ whole genome shotgun (WGS) entry which is preliminary data.</text>
</comment>
<dbReference type="PROSITE" id="PS50082">
    <property type="entry name" value="WD_REPEATS_2"/>
    <property type="match status" value="1"/>
</dbReference>
<dbReference type="PANTHER" id="PTHR44414">
    <property type="entry name" value="PROTEIN NEDD1"/>
    <property type="match status" value="1"/>
</dbReference>
<dbReference type="InterPro" id="IPR015943">
    <property type="entry name" value="WD40/YVTN_repeat-like_dom_sf"/>
</dbReference>
<evidence type="ECO:0008006" key="4">
    <source>
        <dbReference type="Google" id="ProtNLM"/>
    </source>
</evidence>
<dbReference type="GO" id="GO:0000922">
    <property type="term" value="C:spindle pole"/>
    <property type="evidence" value="ECO:0007669"/>
    <property type="project" value="TreeGrafter"/>
</dbReference>
<dbReference type="GO" id="GO:0005813">
    <property type="term" value="C:centrosome"/>
    <property type="evidence" value="ECO:0007669"/>
    <property type="project" value="TreeGrafter"/>
</dbReference>
<dbReference type="GO" id="GO:0005737">
    <property type="term" value="C:cytoplasm"/>
    <property type="evidence" value="ECO:0007669"/>
    <property type="project" value="TreeGrafter"/>
</dbReference>
<dbReference type="AlphaFoldDB" id="A0A8K0CDM1"/>
<dbReference type="InterPro" id="IPR052818">
    <property type="entry name" value="NEDD1_Spindle_Assembly"/>
</dbReference>
<reference evidence="2" key="1">
    <citation type="submission" date="2019-08" db="EMBL/GenBank/DDBJ databases">
        <title>The genome of the North American firefly Photinus pyralis.</title>
        <authorList>
            <consortium name="Photinus pyralis genome working group"/>
            <person name="Fallon T.R."/>
            <person name="Sander Lower S.E."/>
            <person name="Weng J.-K."/>
        </authorList>
    </citation>
    <scope>NUCLEOTIDE SEQUENCE</scope>
    <source>
        <strain evidence="2">TRF0915ILg1</strain>
        <tissue evidence="2">Whole body</tissue>
    </source>
</reference>
<dbReference type="Proteomes" id="UP000801492">
    <property type="component" value="Unassembled WGS sequence"/>
</dbReference>
<keyword evidence="3" id="KW-1185">Reference proteome</keyword>